<feature type="domain" description="Histidine kinase" evidence="7">
    <location>
        <begin position="313"/>
        <end position="424"/>
    </location>
</feature>
<keyword evidence="3" id="KW-0418">Kinase</keyword>
<evidence type="ECO:0000256" key="5">
    <source>
        <dbReference type="ARBA" id="ARBA00023012"/>
    </source>
</evidence>
<dbReference type="PANTHER" id="PTHR43065:SF46">
    <property type="entry name" value="C4-DICARBOXYLATE TRANSPORT SENSOR PROTEIN DCTB"/>
    <property type="match status" value="1"/>
</dbReference>
<evidence type="ECO:0000256" key="6">
    <source>
        <dbReference type="SAM" id="Phobius"/>
    </source>
</evidence>
<dbReference type="Proteomes" id="UP001146670">
    <property type="component" value="Unassembled WGS sequence"/>
</dbReference>
<feature type="transmembrane region" description="Helical" evidence="6">
    <location>
        <begin position="35"/>
        <end position="52"/>
    </location>
</feature>
<keyword evidence="6" id="KW-0472">Membrane</keyword>
<evidence type="ECO:0000256" key="4">
    <source>
        <dbReference type="ARBA" id="ARBA00022840"/>
    </source>
</evidence>
<dbReference type="AlphaFoldDB" id="A0A9X3FN40"/>
<keyword evidence="6" id="KW-1133">Transmembrane helix</keyword>
<gene>
    <name evidence="8" type="ORF">OW157_03390</name>
</gene>
<feature type="transmembrane region" description="Helical" evidence="6">
    <location>
        <begin position="88"/>
        <end position="111"/>
    </location>
</feature>
<comment type="caution">
    <text evidence="8">The sequence shown here is derived from an EMBL/GenBank/DDBJ whole genome shotgun (WGS) entry which is preliminary data.</text>
</comment>
<dbReference type="InterPro" id="IPR036890">
    <property type="entry name" value="HATPase_C_sf"/>
</dbReference>
<dbReference type="Pfam" id="PF02518">
    <property type="entry name" value="HATPase_c"/>
    <property type="match status" value="1"/>
</dbReference>
<evidence type="ECO:0000256" key="1">
    <source>
        <dbReference type="ARBA" id="ARBA00022679"/>
    </source>
</evidence>
<dbReference type="InterPro" id="IPR003594">
    <property type="entry name" value="HATPase_dom"/>
</dbReference>
<feature type="transmembrane region" description="Helical" evidence="6">
    <location>
        <begin position="153"/>
        <end position="175"/>
    </location>
</feature>
<dbReference type="Gene3D" id="3.30.565.10">
    <property type="entry name" value="Histidine kinase-like ATPase, C-terminal domain"/>
    <property type="match status" value="1"/>
</dbReference>
<keyword evidence="5" id="KW-0902">Two-component regulatory system</keyword>
<dbReference type="PROSITE" id="PS50109">
    <property type="entry name" value="HIS_KIN"/>
    <property type="match status" value="1"/>
</dbReference>
<dbReference type="GO" id="GO:0000160">
    <property type="term" value="P:phosphorelay signal transduction system"/>
    <property type="evidence" value="ECO:0007669"/>
    <property type="project" value="UniProtKB-KW"/>
</dbReference>
<keyword evidence="6" id="KW-0812">Transmembrane</keyword>
<evidence type="ECO:0000313" key="8">
    <source>
        <dbReference type="EMBL" id="MCZ0725612.1"/>
    </source>
</evidence>
<dbReference type="SUPFAM" id="SSF55874">
    <property type="entry name" value="ATPase domain of HSP90 chaperone/DNA topoisomerase II/histidine kinase"/>
    <property type="match status" value="1"/>
</dbReference>
<dbReference type="PANTHER" id="PTHR43065">
    <property type="entry name" value="SENSOR HISTIDINE KINASE"/>
    <property type="match status" value="1"/>
</dbReference>
<dbReference type="EMBL" id="JAPRFR010000001">
    <property type="protein sequence ID" value="MCZ0725612.1"/>
    <property type="molecule type" value="Genomic_DNA"/>
</dbReference>
<dbReference type="RefSeq" id="WP_268751927.1">
    <property type="nucleotide sequence ID" value="NZ_JAPRFQ010000001.1"/>
</dbReference>
<name>A0A9X3FN40_9LACT</name>
<reference evidence="8" key="1">
    <citation type="submission" date="2022-12" db="EMBL/GenBank/DDBJ databases">
        <title>Description and comparative metabolic analysis of Aerococcus sp. nov., isolated from the feces of a pig.</title>
        <authorList>
            <person name="Chang Y.-H."/>
        </authorList>
    </citation>
    <scope>NUCLEOTIDE SEQUENCE</scope>
    <source>
        <strain evidence="8">YH-aer222</strain>
    </source>
</reference>
<keyword evidence="4 8" id="KW-0067">ATP-binding</keyword>
<evidence type="ECO:0000313" key="9">
    <source>
        <dbReference type="Proteomes" id="UP001146670"/>
    </source>
</evidence>
<evidence type="ECO:0000259" key="7">
    <source>
        <dbReference type="PROSITE" id="PS50109"/>
    </source>
</evidence>
<accession>A0A9X3FN40</accession>
<proteinExistence type="predicted"/>
<keyword evidence="1" id="KW-0808">Transferase</keyword>
<dbReference type="GO" id="GO:0016301">
    <property type="term" value="F:kinase activity"/>
    <property type="evidence" value="ECO:0007669"/>
    <property type="project" value="UniProtKB-KW"/>
</dbReference>
<feature type="transmembrane region" description="Helical" evidence="6">
    <location>
        <begin position="118"/>
        <end position="141"/>
    </location>
</feature>
<dbReference type="InterPro" id="IPR005467">
    <property type="entry name" value="His_kinase_dom"/>
</dbReference>
<dbReference type="GO" id="GO:0005524">
    <property type="term" value="F:ATP binding"/>
    <property type="evidence" value="ECO:0007669"/>
    <property type="project" value="UniProtKB-KW"/>
</dbReference>
<organism evidence="8 9">
    <name type="scientific">Aerococcus kribbianus</name>
    <dbReference type="NCBI Taxonomy" id="2999064"/>
    <lineage>
        <taxon>Bacteria</taxon>
        <taxon>Bacillati</taxon>
        <taxon>Bacillota</taxon>
        <taxon>Bacilli</taxon>
        <taxon>Lactobacillales</taxon>
        <taxon>Aerococcaceae</taxon>
        <taxon>Aerococcus</taxon>
    </lineage>
</organism>
<evidence type="ECO:0000256" key="2">
    <source>
        <dbReference type="ARBA" id="ARBA00022741"/>
    </source>
</evidence>
<feature type="transmembrane region" description="Helical" evidence="6">
    <location>
        <begin position="59"/>
        <end position="82"/>
    </location>
</feature>
<keyword evidence="2" id="KW-0547">Nucleotide-binding</keyword>
<keyword evidence="9" id="KW-1185">Reference proteome</keyword>
<dbReference type="SMART" id="SM00387">
    <property type="entry name" value="HATPase_c"/>
    <property type="match status" value="1"/>
</dbReference>
<sequence>MKTLLGMNSQKMKRITLIALAVALCAQIHFNYLAPGFIITFSVVILPIFFYFNDDLNPFLIAAGVALASPLFRGFTLLVSGGDPHGVIAQYVLTDVAFYLVYGGLYFFLYWHRTERNASLFFCVILLCDYLANFVEISILQNWTDYSIPLFRTLFITALIRALISSICIVIYNYLNLFLRKEDHEKQYYYFLWSASLVKSEVYFMEKNISEIEAIMKNAYMLNKELTKLAPNSDYAQTALQIARDVHEVKKDYQNVVRGLGQYYQTEGEGVLRLSGVLKVVLSHARNHIRLQSLDIIISSQIQVDPPIRNHYQVVSILSNLIFNAVDALEASAAGMIQIAAYDAGDNVAISVTDNGPGMSEELMNLIFEPGFSTKFNHETGDIYRGIGLSQVKTLVEDEFKGGIEVCSRVHEQTRFTVYFNKNYL</sequence>
<protein>
    <submittedName>
        <fullName evidence="8">ATP-binding protein</fullName>
    </submittedName>
</protein>
<evidence type="ECO:0000256" key="3">
    <source>
        <dbReference type="ARBA" id="ARBA00022777"/>
    </source>
</evidence>